<protein>
    <submittedName>
        <fullName evidence="2">Sugar phosphate isomerase/epimerase</fullName>
    </submittedName>
</protein>
<feature type="domain" description="Xylose isomerase-like TIM barrel" evidence="1">
    <location>
        <begin position="59"/>
        <end position="275"/>
    </location>
</feature>
<dbReference type="Pfam" id="PF01261">
    <property type="entry name" value="AP_endonuc_2"/>
    <property type="match status" value="1"/>
</dbReference>
<organism evidence="2 3">
    <name type="scientific">Rubrivirga litoralis</name>
    <dbReference type="NCBI Taxonomy" id="3075598"/>
    <lineage>
        <taxon>Bacteria</taxon>
        <taxon>Pseudomonadati</taxon>
        <taxon>Rhodothermota</taxon>
        <taxon>Rhodothermia</taxon>
        <taxon>Rhodothermales</taxon>
        <taxon>Rubricoccaceae</taxon>
        <taxon>Rubrivirga</taxon>
    </lineage>
</organism>
<dbReference type="InterPro" id="IPR036237">
    <property type="entry name" value="Xyl_isomerase-like_sf"/>
</dbReference>
<keyword evidence="3" id="KW-1185">Reference proteome</keyword>
<keyword evidence="2" id="KW-0413">Isomerase</keyword>
<proteinExistence type="predicted"/>
<dbReference type="PANTHER" id="PTHR12110">
    <property type="entry name" value="HYDROXYPYRUVATE ISOMERASE"/>
    <property type="match status" value="1"/>
</dbReference>
<dbReference type="InterPro" id="IPR013022">
    <property type="entry name" value="Xyl_isomerase-like_TIM-brl"/>
</dbReference>
<dbReference type="RefSeq" id="WP_311661237.1">
    <property type="nucleotide sequence ID" value="NZ_JAVRHT010000001.1"/>
</dbReference>
<dbReference type="Proteomes" id="UP001267426">
    <property type="component" value="Unassembled WGS sequence"/>
</dbReference>
<dbReference type="EMBL" id="JAVRHT010000001">
    <property type="protein sequence ID" value="MDT0630254.1"/>
    <property type="molecule type" value="Genomic_DNA"/>
</dbReference>
<accession>A0ABU3BLT4</accession>
<dbReference type="GO" id="GO:0016853">
    <property type="term" value="F:isomerase activity"/>
    <property type="evidence" value="ECO:0007669"/>
    <property type="project" value="UniProtKB-KW"/>
</dbReference>
<comment type="caution">
    <text evidence="2">The sequence shown here is derived from an EMBL/GenBank/DDBJ whole genome shotgun (WGS) entry which is preliminary data.</text>
</comment>
<dbReference type="PROSITE" id="PS51318">
    <property type="entry name" value="TAT"/>
    <property type="match status" value="1"/>
</dbReference>
<reference evidence="2 3" key="1">
    <citation type="submission" date="2023-09" db="EMBL/GenBank/DDBJ databases">
        <authorList>
            <person name="Rey-Velasco X."/>
        </authorList>
    </citation>
    <scope>NUCLEOTIDE SEQUENCE [LARGE SCALE GENOMIC DNA]</scope>
    <source>
        <strain evidence="2 3">F394</strain>
    </source>
</reference>
<dbReference type="SUPFAM" id="SSF51658">
    <property type="entry name" value="Xylose isomerase-like"/>
    <property type="match status" value="1"/>
</dbReference>
<dbReference type="PANTHER" id="PTHR12110:SF41">
    <property type="entry name" value="INOSOSE DEHYDRATASE"/>
    <property type="match status" value="1"/>
</dbReference>
<evidence type="ECO:0000259" key="1">
    <source>
        <dbReference type="Pfam" id="PF01261"/>
    </source>
</evidence>
<evidence type="ECO:0000313" key="3">
    <source>
        <dbReference type="Proteomes" id="UP001267426"/>
    </source>
</evidence>
<dbReference type="InterPro" id="IPR050312">
    <property type="entry name" value="IolE/XylAMocC-like"/>
</dbReference>
<name>A0ABU3BLT4_9BACT</name>
<gene>
    <name evidence="2" type="ORF">RM540_00700</name>
</gene>
<evidence type="ECO:0000313" key="2">
    <source>
        <dbReference type="EMBL" id="MDT0630254.1"/>
    </source>
</evidence>
<sequence length="295" mass="31417">MHRRRFLQSSAAAVGGVVLGPTALRVAEAARRAGVPDTLGIQLYSLRDVLPGDVNGVLEMLARYGYGEVETAGYADLEPAVFAAALDAHGLTAPSAHQMVAEVVAGSESMADAGLPAFDAALETVAAVGHGYLVIPWLPPDARPDRDGYLALADLLNDLGERSQAAGVQLGYHNHDFEFDTFGGGRPAYFDFVERLDPDLVVLELDLYWAHVAGYDPVEIFERYPGRFPLWHVKDGAGPDMAQTAVGAGVIDWPRIFAASGAAGLRHAFVEADTPPAGSLAFAQESIDYLTSLRD</sequence>
<dbReference type="InterPro" id="IPR006311">
    <property type="entry name" value="TAT_signal"/>
</dbReference>
<dbReference type="Gene3D" id="3.20.20.150">
    <property type="entry name" value="Divalent-metal-dependent TIM barrel enzymes"/>
    <property type="match status" value="1"/>
</dbReference>